<proteinExistence type="predicted"/>
<protein>
    <submittedName>
        <fullName evidence="2">Uncharacterized protein</fullName>
    </submittedName>
</protein>
<keyword evidence="3" id="KW-1185">Reference proteome</keyword>
<keyword evidence="1" id="KW-0472">Membrane</keyword>
<evidence type="ECO:0000313" key="2">
    <source>
        <dbReference type="EMBL" id="KAF0722718.1"/>
    </source>
</evidence>
<organism evidence="2 3">
    <name type="scientific">Aphanomyces euteiches</name>
    <dbReference type="NCBI Taxonomy" id="100861"/>
    <lineage>
        <taxon>Eukaryota</taxon>
        <taxon>Sar</taxon>
        <taxon>Stramenopiles</taxon>
        <taxon>Oomycota</taxon>
        <taxon>Saprolegniomycetes</taxon>
        <taxon>Saprolegniales</taxon>
        <taxon>Verrucalvaceae</taxon>
        <taxon>Aphanomyces</taxon>
    </lineage>
</organism>
<keyword evidence="1" id="KW-1133">Transmembrane helix</keyword>
<keyword evidence="1" id="KW-0812">Transmembrane</keyword>
<reference evidence="2 3" key="1">
    <citation type="submission" date="2019-07" db="EMBL/GenBank/DDBJ databases">
        <title>Genomics analysis of Aphanomyces spp. identifies a new class of oomycete effector associated with host adaptation.</title>
        <authorList>
            <person name="Gaulin E."/>
        </authorList>
    </citation>
    <scope>NUCLEOTIDE SEQUENCE [LARGE SCALE GENOMIC DNA]</scope>
    <source>
        <strain evidence="2 3">ATCC 201684</strain>
    </source>
</reference>
<evidence type="ECO:0000256" key="1">
    <source>
        <dbReference type="SAM" id="Phobius"/>
    </source>
</evidence>
<dbReference type="Proteomes" id="UP000481153">
    <property type="component" value="Unassembled WGS sequence"/>
</dbReference>
<name>A0A6G0W6F5_9STRA</name>
<dbReference type="EMBL" id="VJMJ01000326">
    <property type="protein sequence ID" value="KAF0722718.1"/>
    <property type="molecule type" value="Genomic_DNA"/>
</dbReference>
<dbReference type="AlphaFoldDB" id="A0A6G0W6F5"/>
<gene>
    <name evidence="2" type="ORF">Ae201684_018197</name>
</gene>
<comment type="caution">
    <text evidence="2">The sequence shown here is derived from an EMBL/GenBank/DDBJ whole genome shotgun (WGS) entry which is preliminary data.</text>
</comment>
<evidence type="ECO:0000313" key="3">
    <source>
        <dbReference type="Proteomes" id="UP000481153"/>
    </source>
</evidence>
<accession>A0A6G0W6F5</accession>
<feature type="transmembrane region" description="Helical" evidence="1">
    <location>
        <begin position="63"/>
        <end position="84"/>
    </location>
</feature>
<sequence>MRVCVKDRANECLLLAEILVLPELDGLGQANSHGRHNDSFLNLLPCAHFKSMDLIQLSSTHPVATAAAALVMAGASTMFYYFVIEPATSPLNALPGPP</sequence>